<reference evidence="1" key="1">
    <citation type="journal article" date="2014" name="Front. Microbiol.">
        <title>High frequency of phylogenetically diverse reductive dehalogenase-homologous genes in deep subseafloor sedimentary metagenomes.</title>
        <authorList>
            <person name="Kawai M."/>
            <person name="Futagami T."/>
            <person name="Toyoda A."/>
            <person name="Takaki Y."/>
            <person name="Nishi S."/>
            <person name="Hori S."/>
            <person name="Arai W."/>
            <person name="Tsubouchi T."/>
            <person name="Morono Y."/>
            <person name="Uchiyama I."/>
            <person name="Ito T."/>
            <person name="Fujiyama A."/>
            <person name="Inagaki F."/>
            <person name="Takami H."/>
        </authorList>
    </citation>
    <scope>NUCLEOTIDE SEQUENCE</scope>
    <source>
        <strain evidence="1">Expedition CK06-06</strain>
    </source>
</reference>
<evidence type="ECO:0008006" key="2">
    <source>
        <dbReference type="Google" id="ProtNLM"/>
    </source>
</evidence>
<accession>X1AT56</accession>
<dbReference type="AlphaFoldDB" id="X1AT56"/>
<evidence type="ECO:0000313" key="1">
    <source>
        <dbReference type="EMBL" id="GAG85930.1"/>
    </source>
</evidence>
<proteinExistence type="predicted"/>
<dbReference type="InterPro" id="IPR019239">
    <property type="entry name" value="VapB_antitoxin"/>
</dbReference>
<name>X1AT56_9ZZZZ</name>
<gene>
    <name evidence="1" type="ORF">S01H4_34231</name>
</gene>
<sequence length="68" mass="7909">MRTTIEIDDGLLKEVMESSHSKTKKGAIVTALTEYLKMKKRKELIGMIGNYENFDLTLEDLEKMRDEE</sequence>
<dbReference type="Pfam" id="PF09957">
    <property type="entry name" value="VapB_antitoxin"/>
    <property type="match status" value="1"/>
</dbReference>
<comment type="caution">
    <text evidence="1">The sequence shown here is derived from an EMBL/GenBank/DDBJ whole genome shotgun (WGS) entry which is preliminary data.</text>
</comment>
<protein>
    <recommendedName>
        <fullName evidence="2">DUF2191 domain-containing protein</fullName>
    </recommendedName>
</protein>
<dbReference type="EMBL" id="BART01018102">
    <property type="protein sequence ID" value="GAG85930.1"/>
    <property type="molecule type" value="Genomic_DNA"/>
</dbReference>
<organism evidence="1">
    <name type="scientific">marine sediment metagenome</name>
    <dbReference type="NCBI Taxonomy" id="412755"/>
    <lineage>
        <taxon>unclassified sequences</taxon>
        <taxon>metagenomes</taxon>
        <taxon>ecological metagenomes</taxon>
    </lineage>
</organism>